<dbReference type="InterPro" id="IPR007499">
    <property type="entry name" value="ERF_bacteria_virus"/>
</dbReference>
<dbReference type="EMBL" id="OQ890321">
    <property type="protein sequence ID" value="WLJ26004.1"/>
    <property type="molecule type" value="Genomic_DNA"/>
</dbReference>
<sequence length="263" mass="30306">MSDNLNLYQKIVEVRKSIGNIKKDATAGKNSKFSYDYVSGSSILNKIKDEMNNQRLLFIPIIKNKKMDRIEYNDRYGKPAVTYIVELDLDYKWINADNPEETFIINFYAVGEQTDPSKAFGTALTYSERYILLKEFNLPTDEDDADGKEVNKNQYYNQQNNNYQNNRNNYQRQQQRQATSTSDNKLPVQDKGKLLLAQQKATDLADVINSQDDADENNPITQEKILNGYVNKVGATDLSKATNEQLINIVQLIDKNIEKYKNK</sequence>
<evidence type="ECO:0000313" key="1">
    <source>
        <dbReference type="EMBL" id="WLJ26004.1"/>
    </source>
</evidence>
<proteinExistence type="predicted"/>
<reference evidence="1" key="1">
    <citation type="submission" date="2023-04" db="EMBL/GenBank/DDBJ databases">
        <title>The human skin virome in hidradenitis suppurativa patients.</title>
        <authorList>
            <person name="Jansen D."/>
        </authorList>
    </citation>
    <scope>NUCLEOTIDE SEQUENCE</scope>
    <source>
        <strain evidence="1">VC3_JansenPhageJ</strain>
    </source>
</reference>
<accession>A0AA50AEW5</accession>
<name>A0AA50AEW5_9VIRU</name>
<protein>
    <submittedName>
        <fullName evidence="1">ERF superfamily protein</fullName>
    </submittedName>
</protein>
<dbReference type="Pfam" id="PF04404">
    <property type="entry name" value="ERF"/>
    <property type="match status" value="1"/>
</dbReference>
<organism evidence="1">
    <name type="scientific">Staphylococcus phage HS13</name>
    <dbReference type="NCBI Taxonomy" id="3056403"/>
    <lineage>
        <taxon>Viruses</taxon>
    </lineage>
</organism>